<keyword evidence="2" id="KW-0472">Membrane</keyword>
<feature type="transmembrane region" description="Helical" evidence="2">
    <location>
        <begin position="7"/>
        <end position="29"/>
    </location>
</feature>
<dbReference type="Pfam" id="PF07963">
    <property type="entry name" value="N_methyl"/>
    <property type="match status" value="1"/>
</dbReference>
<dbReference type="NCBIfam" id="TIGR02532">
    <property type="entry name" value="IV_pilin_GFxxxE"/>
    <property type="match status" value="1"/>
</dbReference>
<feature type="compositionally biased region" description="Gly residues" evidence="1">
    <location>
        <begin position="239"/>
        <end position="294"/>
    </location>
</feature>
<sequence>MKRAFTLVEVLFSLAISAIVMVGACVLMFNMSSILERFEGDEPFDVHVNGVEVFLKNILKNSQMPQERDYSNTFTAFAENSNLGKGNPPDSMMGDKSKISFGVMDDIPFFISRRGFSPEKDAWLDFREKEGLYIIWTFAKNENYNSASDDRPVYESPVSPFVVSMSYVYIDEDGRWLEEEDMDYVSSSSVASNQMPNFIKLVFERGKETHTRYISLLSNVDGEFEPSASSSSSRNSSSSGGGNSSQGGNGNGGGNRPSGNGGGNRPSGGGNGGSSSAGGSNGGASSGGGAGGAK</sequence>
<evidence type="ECO:0000256" key="1">
    <source>
        <dbReference type="SAM" id="MobiDB-lite"/>
    </source>
</evidence>
<keyword evidence="2" id="KW-1133">Transmembrane helix</keyword>
<reference evidence="3 4" key="1">
    <citation type="submission" date="2022-03" db="EMBL/GenBank/DDBJ databases">
        <title>Novel taxa within the pig intestine.</title>
        <authorList>
            <person name="Wylensek D."/>
            <person name="Bishof K."/>
            <person name="Afrizal A."/>
            <person name="Clavel T."/>
        </authorList>
    </citation>
    <scope>NUCLEOTIDE SEQUENCE [LARGE SCALE GENOMIC DNA]</scope>
    <source>
        <strain evidence="3 4">CLA-KB-P66</strain>
    </source>
</reference>
<gene>
    <name evidence="3" type="ORF">MOX91_01605</name>
</gene>
<dbReference type="InterPro" id="IPR012902">
    <property type="entry name" value="N_methyl_site"/>
</dbReference>
<name>A0ABU4WHA9_9BACT</name>
<feature type="region of interest" description="Disordered" evidence="1">
    <location>
        <begin position="223"/>
        <end position="294"/>
    </location>
</feature>
<keyword evidence="2" id="KW-0812">Transmembrane</keyword>
<dbReference type="PROSITE" id="PS51257">
    <property type="entry name" value="PROKAR_LIPOPROTEIN"/>
    <property type="match status" value="1"/>
</dbReference>
<feature type="compositionally biased region" description="Low complexity" evidence="1">
    <location>
        <begin position="226"/>
        <end position="238"/>
    </location>
</feature>
<evidence type="ECO:0000313" key="3">
    <source>
        <dbReference type="EMBL" id="MDX8414882.1"/>
    </source>
</evidence>
<accession>A0ABU4WHA9</accession>
<dbReference type="RefSeq" id="WP_370396327.1">
    <property type="nucleotide sequence ID" value="NZ_JALBUT010000001.1"/>
</dbReference>
<keyword evidence="4" id="KW-1185">Reference proteome</keyword>
<organism evidence="3 4">
    <name type="scientific">Intestinicryptomonas porci</name>
    <dbReference type="NCBI Taxonomy" id="2926320"/>
    <lineage>
        <taxon>Bacteria</taxon>
        <taxon>Pseudomonadati</taxon>
        <taxon>Verrucomicrobiota</taxon>
        <taxon>Opitutia</taxon>
        <taxon>Opitutales</taxon>
        <taxon>Intestinicryptomonaceae</taxon>
        <taxon>Intestinicryptomonas</taxon>
    </lineage>
</organism>
<protein>
    <submittedName>
        <fullName evidence="3">Prepilin-type N-terminal cleavage/methylation domain-containing protein</fullName>
    </submittedName>
</protein>
<comment type="caution">
    <text evidence="3">The sequence shown here is derived from an EMBL/GenBank/DDBJ whole genome shotgun (WGS) entry which is preliminary data.</text>
</comment>
<evidence type="ECO:0000313" key="4">
    <source>
        <dbReference type="Proteomes" id="UP001275932"/>
    </source>
</evidence>
<dbReference type="Proteomes" id="UP001275932">
    <property type="component" value="Unassembled WGS sequence"/>
</dbReference>
<proteinExistence type="predicted"/>
<dbReference type="EMBL" id="JALBUT010000001">
    <property type="protein sequence ID" value="MDX8414882.1"/>
    <property type="molecule type" value="Genomic_DNA"/>
</dbReference>
<evidence type="ECO:0000256" key="2">
    <source>
        <dbReference type="SAM" id="Phobius"/>
    </source>
</evidence>